<dbReference type="InterPro" id="IPR050333">
    <property type="entry name" value="SLRP"/>
</dbReference>
<reference evidence="3" key="1">
    <citation type="submission" date="2021-03" db="EMBL/GenBank/DDBJ databases">
        <authorList>
            <person name="Bekaert M."/>
        </authorList>
    </citation>
    <scope>NUCLEOTIDE SEQUENCE</scope>
</reference>
<keyword evidence="4" id="KW-1185">Reference proteome</keyword>
<protein>
    <submittedName>
        <fullName evidence="3">Uncharacterized protein</fullName>
    </submittedName>
</protein>
<accession>A0A8S3RAV3</accession>
<gene>
    <name evidence="3" type="ORF">MEDL_20101</name>
</gene>
<dbReference type="Pfam" id="PF13855">
    <property type="entry name" value="LRR_8"/>
    <property type="match status" value="2"/>
</dbReference>
<dbReference type="OrthoDB" id="676979at2759"/>
<dbReference type="Proteomes" id="UP000683360">
    <property type="component" value="Unassembled WGS sequence"/>
</dbReference>
<dbReference type="SMART" id="SM00369">
    <property type="entry name" value="LRR_TYP"/>
    <property type="match status" value="4"/>
</dbReference>
<dbReference type="InterPro" id="IPR003591">
    <property type="entry name" value="Leu-rich_rpt_typical-subtyp"/>
</dbReference>
<name>A0A8S3RAV3_MYTED</name>
<sequence>MDAVIYTKLILILLSSNFLDFNHATLSSIQLAFPCAKSYQKGELNVDCSYKRLRYIPDLPPNTVHLNLRHNIIKQVFNNTFKHMTNLKVLDLSFNWLKSMDNQTFNGLGNLKHLKLNNNMLTGEMPNKCFQYMNCLTDLDLSFNSWKRINLQTFVGLQNLQSLQLNDNKLDYSILKFPPGCFKPLESLTRLSIHNNNVLAHILNDNSVVFPDKTISDLKMLEILELDIHSGSSDENNLFGKGFSFLTKAILAQCY</sequence>
<evidence type="ECO:0000256" key="2">
    <source>
        <dbReference type="ARBA" id="ARBA00022737"/>
    </source>
</evidence>
<dbReference type="InterPro" id="IPR001611">
    <property type="entry name" value="Leu-rich_rpt"/>
</dbReference>
<keyword evidence="2" id="KW-0677">Repeat</keyword>
<keyword evidence="1" id="KW-0433">Leucine-rich repeat</keyword>
<dbReference type="InterPro" id="IPR032675">
    <property type="entry name" value="LRR_dom_sf"/>
</dbReference>
<evidence type="ECO:0000313" key="4">
    <source>
        <dbReference type="Proteomes" id="UP000683360"/>
    </source>
</evidence>
<comment type="caution">
    <text evidence="3">The sequence shown here is derived from an EMBL/GenBank/DDBJ whole genome shotgun (WGS) entry which is preliminary data.</text>
</comment>
<dbReference type="EMBL" id="CAJPWZ010001029">
    <property type="protein sequence ID" value="CAG2205668.1"/>
    <property type="molecule type" value="Genomic_DNA"/>
</dbReference>
<organism evidence="3 4">
    <name type="scientific">Mytilus edulis</name>
    <name type="common">Blue mussel</name>
    <dbReference type="NCBI Taxonomy" id="6550"/>
    <lineage>
        <taxon>Eukaryota</taxon>
        <taxon>Metazoa</taxon>
        <taxon>Spiralia</taxon>
        <taxon>Lophotrochozoa</taxon>
        <taxon>Mollusca</taxon>
        <taxon>Bivalvia</taxon>
        <taxon>Autobranchia</taxon>
        <taxon>Pteriomorphia</taxon>
        <taxon>Mytilida</taxon>
        <taxon>Mytiloidea</taxon>
        <taxon>Mytilidae</taxon>
        <taxon>Mytilinae</taxon>
        <taxon>Mytilus</taxon>
    </lineage>
</organism>
<evidence type="ECO:0000313" key="3">
    <source>
        <dbReference type="EMBL" id="CAG2205668.1"/>
    </source>
</evidence>
<dbReference type="Gene3D" id="3.80.10.10">
    <property type="entry name" value="Ribonuclease Inhibitor"/>
    <property type="match status" value="1"/>
</dbReference>
<dbReference type="PANTHER" id="PTHR45712">
    <property type="entry name" value="AGAP008170-PA"/>
    <property type="match status" value="1"/>
</dbReference>
<dbReference type="AlphaFoldDB" id="A0A8S3RAV3"/>
<proteinExistence type="predicted"/>
<dbReference type="SUPFAM" id="SSF52058">
    <property type="entry name" value="L domain-like"/>
    <property type="match status" value="1"/>
</dbReference>
<evidence type="ECO:0000256" key="1">
    <source>
        <dbReference type="ARBA" id="ARBA00022614"/>
    </source>
</evidence>
<dbReference type="PANTHER" id="PTHR45712:SF22">
    <property type="entry name" value="INSULIN-LIKE GROWTH FACTOR-BINDING PROTEIN COMPLEX ACID LABILE SUBUNIT"/>
    <property type="match status" value="1"/>
</dbReference>
<dbReference type="PROSITE" id="PS51450">
    <property type="entry name" value="LRR"/>
    <property type="match status" value="1"/>
</dbReference>